<dbReference type="Pfam" id="PF14412">
    <property type="entry name" value="AHH"/>
    <property type="match status" value="1"/>
</dbReference>
<proteinExistence type="predicted"/>
<dbReference type="RefSeq" id="WP_189315724.1">
    <property type="nucleotide sequence ID" value="NZ_BMQA01000042.1"/>
</dbReference>
<dbReference type="EMBL" id="BMQA01000042">
    <property type="protein sequence ID" value="GGJ52311.1"/>
    <property type="molecule type" value="Genomic_DNA"/>
</dbReference>
<dbReference type="NCBIfam" id="TIGR03696">
    <property type="entry name" value="Rhs_assc_core"/>
    <property type="match status" value="1"/>
</dbReference>
<feature type="compositionally biased region" description="Polar residues" evidence="1">
    <location>
        <begin position="119"/>
        <end position="132"/>
    </location>
</feature>
<dbReference type="InterPro" id="IPR031325">
    <property type="entry name" value="RHS_repeat"/>
</dbReference>
<feature type="domain" description="RHS protein conserved region" evidence="2">
    <location>
        <begin position="289"/>
        <end position="316"/>
    </location>
</feature>
<dbReference type="InterPro" id="IPR049082">
    <property type="entry name" value="T7SS_signal"/>
</dbReference>
<dbReference type="Pfam" id="PF21725">
    <property type="entry name" value="T7SS_signal"/>
    <property type="match status" value="1"/>
</dbReference>
<dbReference type="InterPro" id="IPR001826">
    <property type="entry name" value="RHS"/>
</dbReference>
<gene>
    <name evidence="4" type="ORF">GCM10010121_073940</name>
</gene>
<organism evidence="4 5">
    <name type="scientific">Streptomyces brasiliensis</name>
    <dbReference type="NCBI Taxonomy" id="1954"/>
    <lineage>
        <taxon>Bacteria</taxon>
        <taxon>Bacillati</taxon>
        <taxon>Actinomycetota</taxon>
        <taxon>Actinomycetes</taxon>
        <taxon>Kitasatosporales</taxon>
        <taxon>Streptomycetaceae</taxon>
        <taxon>Streptomyces</taxon>
    </lineage>
</organism>
<dbReference type="Pfam" id="PF05593">
    <property type="entry name" value="RHS_repeat"/>
    <property type="match status" value="1"/>
</dbReference>
<evidence type="ECO:0008006" key="6">
    <source>
        <dbReference type="Google" id="ProtNLM"/>
    </source>
</evidence>
<accession>A0A917P1K8</accession>
<dbReference type="PANTHER" id="PTHR32305:SF15">
    <property type="entry name" value="PROTEIN RHSA-RELATED"/>
    <property type="match status" value="1"/>
</dbReference>
<evidence type="ECO:0000259" key="2">
    <source>
        <dbReference type="Pfam" id="PF03527"/>
    </source>
</evidence>
<reference evidence="4" key="1">
    <citation type="journal article" date="2014" name="Int. J. Syst. Evol. Microbiol.">
        <title>Complete genome sequence of Corynebacterium casei LMG S-19264T (=DSM 44701T), isolated from a smear-ripened cheese.</title>
        <authorList>
            <consortium name="US DOE Joint Genome Institute (JGI-PGF)"/>
            <person name="Walter F."/>
            <person name="Albersmeier A."/>
            <person name="Kalinowski J."/>
            <person name="Ruckert C."/>
        </authorList>
    </citation>
    <scope>NUCLEOTIDE SEQUENCE</scope>
    <source>
        <strain evidence="4">JCM 3086</strain>
    </source>
</reference>
<dbReference type="Pfam" id="PF03527">
    <property type="entry name" value="RHS"/>
    <property type="match status" value="1"/>
</dbReference>
<keyword evidence="5" id="KW-1185">Reference proteome</keyword>
<dbReference type="Gene3D" id="1.10.287.1060">
    <property type="entry name" value="ESAT-6-like"/>
    <property type="match status" value="1"/>
</dbReference>
<sequence>MVGYRPADWHPLDLDRDPTPGDPDRVRSLATQLHDFAHDVSEALRLVKGMAGEDTLLEWAGKSAEVFKEQFGDVPKNLKKLKTSYEMCGDALADFWPKLERAQALADRALAKAKEAQDDLTSAKSRPSSADSWVNRANKEADKYTDDPTGRKSDGDKPDEAKVRAATRDVQNAKSAHSKDIWRYTWDADDRLTSVVTPDGTLWRYLYDPLGRRVAKRRMAADGQGIAEETRFTWDGAHLVEQTTVRADSSETSTLTWERDGTRPLAQTERITLADAPQEVVDERFYAMVTDLVGTPTELVSEGGDVVWRADATLWGVPGPQESLDTSTPLRFPGQYFDPETQLHHNFFRYYDPVAAAYISADPLGLDAGPNPCAYVPNPLSWLDYLGLLTCAENADLLAKNLAREGRAKSAGEAAAHIVPSGMKRNGAAQARALLEKYGVDINDAANGIPLGHPRPHNFTHRKMFLTRVNAHLNMTVDSMTAAGYGARAIRGALRQELRSIGRQVESELAGGQPAVNAIWTAP</sequence>
<dbReference type="AlphaFoldDB" id="A0A917P1K8"/>
<evidence type="ECO:0000256" key="1">
    <source>
        <dbReference type="SAM" id="MobiDB-lite"/>
    </source>
</evidence>
<dbReference type="InterPro" id="IPR022385">
    <property type="entry name" value="Rhs_assc_core"/>
</dbReference>
<dbReference type="PANTHER" id="PTHR32305">
    <property type="match status" value="1"/>
</dbReference>
<feature type="compositionally biased region" description="Basic and acidic residues" evidence="1">
    <location>
        <begin position="7"/>
        <end position="22"/>
    </location>
</feature>
<feature type="region of interest" description="Disordered" evidence="1">
    <location>
        <begin position="1"/>
        <end position="22"/>
    </location>
</feature>
<evidence type="ECO:0000259" key="3">
    <source>
        <dbReference type="Pfam" id="PF21725"/>
    </source>
</evidence>
<dbReference type="NCBIfam" id="TIGR01643">
    <property type="entry name" value="YD_repeat_2x"/>
    <property type="match status" value="1"/>
</dbReference>
<dbReference type="InterPro" id="IPR032871">
    <property type="entry name" value="AHH_dom_containing"/>
</dbReference>
<protein>
    <recommendedName>
        <fullName evidence="6">Type IV secretion protein Rhs</fullName>
    </recommendedName>
</protein>
<reference evidence="4" key="2">
    <citation type="submission" date="2020-09" db="EMBL/GenBank/DDBJ databases">
        <authorList>
            <person name="Sun Q."/>
            <person name="Ohkuma M."/>
        </authorList>
    </citation>
    <scope>NUCLEOTIDE SEQUENCE</scope>
    <source>
        <strain evidence="4">JCM 3086</strain>
    </source>
</reference>
<evidence type="ECO:0000313" key="4">
    <source>
        <dbReference type="EMBL" id="GGJ52311.1"/>
    </source>
</evidence>
<name>A0A917P1K8_9ACTN</name>
<dbReference type="InterPro" id="IPR006530">
    <property type="entry name" value="YD"/>
</dbReference>
<feature type="domain" description="Putative T7SS secretion signal" evidence="3">
    <location>
        <begin position="21"/>
        <end position="174"/>
    </location>
</feature>
<feature type="compositionally biased region" description="Basic and acidic residues" evidence="1">
    <location>
        <begin position="137"/>
        <end position="167"/>
    </location>
</feature>
<comment type="caution">
    <text evidence="4">The sequence shown here is derived from an EMBL/GenBank/DDBJ whole genome shotgun (WGS) entry which is preliminary data.</text>
</comment>
<dbReference type="Proteomes" id="UP000657574">
    <property type="component" value="Unassembled WGS sequence"/>
</dbReference>
<evidence type="ECO:0000313" key="5">
    <source>
        <dbReference type="Proteomes" id="UP000657574"/>
    </source>
</evidence>
<dbReference type="InterPro" id="IPR050708">
    <property type="entry name" value="T6SS_VgrG/RHS"/>
</dbReference>
<feature type="region of interest" description="Disordered" evidence="1">
    <location>
        <begin position="115"/>
        <end position="172"/>
    </location>
</feature>
<dbReference type="Gene3D" id="2.180.10.10">
    <property type="entry name" value="RHS repeat-associated core"/>
    <property type="match status" value="1"/>
</dbReference>